<proteinExistence type="predicted"/>
<protein>
    <submittedName>
        <fullName evidence="1">5-methylcytosine-specific restriction enzyme subunit McrC</fullName>
    </submittedName>
</protein>
<organism evidence="1 2">
    <name type="scientific">Bifidobacterium samirii</name>
    <dbReference type="NCBI Taxonomy" id="2306974"/>
    <lineage>
        <taxon>Bacteria</taxon>
        <taxon>Bacillati</taxon>
        <taxon>Actinomycetota</taxon>
        <taxon>Actinomycetes</taxon>
        <taxon>Bifidobacteriales</taxon>
        <taxon>Bifidobacteriaceae</taxon>
        <taxon>Bifidobacterium</taxon>
    </lineage>
</organism>
<evidence type="ECO:0000313" key="2">
    <source>
        <dbReference type="Proteomes" id="UP000287470"/>
    </source>
</evidence>
<evidence type="ECO:0000313" key="1">
    <source>
        <dbReference type="EMBL" id="RSX52963.1"/>
    </source>
</evidence>
<dbReference type="InterPro" id="IPR019292">
    <property type="entry name" value="McrC"/>
</dbReference>
<dbReference type="OrthoDB" id="9786961at2"/>
<dbReference type="Proteomes" id="UP000287470">
    <property type="component" value="Unassembled WGS sequence"/>
</dbReference>
<accession>A0A430FJA3</accession>
<keyword evidence="2" id="KW-1185">Reference proteome</keyword>
<dbReference type="EMBL" id="QXGK01000021">
    <property type="protein sequence ID" value="RSX52963.1"/>
    <property type="molecule type" value="Genomic_DNA"/>
</dbReference>
<dbReference type="Pfam" id="PF10117">
    <property type="entry name" value="McrBC"/>
    <property type="match status" value="1"/>
</dbReference>
<sequence>MGFFDEKAMNRLYERFILNYYKREMPWTNASAKHISWALDSDSDMSHLPQMRSDVFLDAGDRVLIIDAKYYTHAMQANYGKRTIHSGNLYQMFTYVKNTEAFLRGTGRTVSGMLLYAKTDENDLPDDEYRMDGNLICVRTLDLDREFERVTADLRDISYRYLLG</sequence>
<gene>
    <name evidence="1" type="ORF">D2E24_1732</name>
</gene>
<comment type="caution">
    <text evidence="1">The sequence shown here is derived from an EMBL/GenBank/DDBJ whole genome shotgun (WGS) entry which is preliminary data.</text>
</comment>
<dbReference type="AlphaFoldDB" id="A0A430FJA3"/>
<dbReference type="RefSeq" id="WP_125968992.1">
    <property type="nucleotide sequence ID" value="NZ_QXGK01000021.1"/>
</dbReference>
<dbReference type="PANTHER" id="PTHR38733">
    <property type="entry name" value="PROTEIN MCRC"/>
    <property type="match status" value="1"/>
</dbReference>
<dbReference type="PANTHER" id="PTHR38733:SF1">
    <property type="entry name" value="TYPE IV METHYL-DIRECTED RESTRICTION ENZYME ECOKMCRBC"/>
    <property type="match status" value="1"/>
</dbReference>
<reference evidence="1 2" key="1">
    <citation type="submission" date="2018-09" db="EMBL/GenBank/DDBJ databases">
        <title>Characterization of the phylogenetic diversity of five novel species belonging to the genus Bifidobacterium.</title>
        <authorList>
            <person name="Lugli G.A."/>
            <person name="Duranti S."/>
            <person name="Milani C."/>
        </authorList>
    </citation>
    <scope>NUCLEOTIDE SEQUENCE [LARGE SCALE GENOMIC DNA]</scope>
    <source>
        <strain evidence="1 2">2033B</strain>
    </source>
</reference>
<name>A0A430FJA3_9BIFI</name>